<protein>
    <submittedName>
        <fullName evidence="4">Gas vesicle protein GvpK</fullName>
    </submittedName>
</protein>
<dbReference type="RefSeq" id="WP_168113177.1">
    <property type="nucleotide sequence ID" value="NZ_BOON01000001.1"/>
</dbReference>
<comment type="subcellular location">
    <subcellularLocation>
        <location evidence="2">Gas vesicle</location>
    </subcellularLocation>
</comment>
<proteinExistence type="inferred from homology"/>
<accession>A0A8J3T6G1</accession>
<dbReference type="Proteomes" id="UP000599074">
    <property type="component" value="Unassembled WGS sequence"/>
</dbReference>
<dbReference type="GO" id="GO:0031411">
    <property type="term" value="C:gas vesicle"/>
    <property type="evidence" value="ECO:0007669"/>
    <property type="project" value="UniProtKB-SubCell"/>
</dbReference>
<dbReference type="AlphaFoldDB" id="A0A8J3T6G1"/>
<organism evidence="4 5">
    <name type="scientific">Planosporangium mesophilum</name>
    <dbReference type="NCBI Taxonomy" id="689768"/>
    <lineage>
        <taxon>Bacteria</taxon>
        <taxon>Bacillati</taxon>
        <taxon>Actinomycetota</taxon>
        <taxon>Actinomycetes</taxon>
        <taxon>Micromonosporales</taxon>
        <taxon>Micromonosporaceae</taxon>
        <taxon>Planosporangium</taxon>
    </lineage>
</organism>
<evidence type="ECO:0000256" key="1">
    <source>
        <dbReference type="ARBA" id="ARBA00022987"/>
    </source>
</evidence>
<evidence type="ECO:0000313" key="4">
    <source>
        <dbReference type="EMBL" id="GII20528.1"/>
    </source>
</evidence>
<evidence type="ECO:0000313" key="5">
    <source>
        <dbReference type="Proteomes" id="UP000599074"/>
    </source>
</evidence>
<reference evidence="4" key="1">
    <citation type="submission" date="2021-01" db="EMBL/GenBank/DDBJ databases">
        <title>Whole genome shotgun sequence of Planosporangium mesophilum NBRC 109066.</title>
        <authorList>
            <person name="Komaki H."/>
            <person name="Tamura T."/>
        </authorList>
    </citation>
    <scope>NUCLEOTIDE SEQUENCE</scope>
    <source>
        <strain evidence="4">NBRC 109066</strain>
    </source>
</reference>
<gene>
    <name evidence="4" type="primary">gvpK</name>
    <name evidence="4" type="ORF">Pme01_01250</name>
</gene>
<dbReference type="PANTHER" id="PTHR40137:SF2">
    <property type="entry name" value="PROTEIN GVPK 1"/>
    <property type="match status" value="1"/>
</dbReference>
<dbReference type="PANTHER" id="PTHR40137">
    <property type="entry name" value="PROTEIN GVPK 1"/>
    <property type="match status" value="1"/>
</dbReference>
<evidence type="ECO:0000256" key="2">
    <source>
        <dbReference type="ARBA" id="ARBA00035108"/>
    </source>
</evidence>
<comment type="caution">
    <text evidence="4">The sequence shown here is derived from an EMBL/GenBank/DDBJ whole genome shotgun (WGS) entry which is preliminary data.</text>
</comment>
<dbReference type="GO" id="GO:0031412">
    <property type="term" value="P:gas vesicle organization"/>
    <property type="evidence" value="ECO:0007669"/>
    <property type="project" value="InterPro"/>
</dbReference>
<keyword evidence="5" id="KW-1185">Reference proteome</keyword>
<evidence type="ECO:0000256" key="3">
    <source>
        <dbReference type="ARBA" id="ARBA00035659"/>
    </source>
</evidence>
<dbReference type="InterPro" id="IPR007805">
    <property type="entry name" value="GvpK"/>
</dbReference>
<name>A0A8J3T6G1_9ACTN</name>
<dbReference type="EMBL" id="BOON01000001">
    <property type="protein sequence ID" value="GII20528.1"/>
    <property type="molecule type" value="Genomic_DNA"/>
</dbReference>
<dbReference type="Pfam" id="PF05121">
    <property type="entry name" value="GvpK"/>
    <property type="match status" value="1"/>
</dbReference>
<keyword evidence="1" id="KW-0304">Gas vesicle</keyword>
<sequence length="107" mass="12078">MTTLWNPQNPLRFNIDPEDAGRGLGRLVIALLEIVRQLLERQALRRVDAGSLTDDEVERLGQALLALEQRFTELREIFDISADDIRLSNTDLDRLVVTEPSPPAEKG</sequence>
<comment type="similarity">
    <text evidence="3">Belongs to the gas vesicle GvpK family.</text>
</comment>